<accession>A0A2I1DRQ3</accession>
<dbReference type="Proteomes" id="UP000684084">
    <property type="component" value="Unassembled WGS sequence"/>
</dbReference>
<evidence type="ECO:0000313" key="2">
    <source>
        <dbReference type="EMBL" id="PKC67212.1"/>
    </source>
</evidence>
<dbReference type="EMBL" id="CAGKOT010000007">
    <property type="protein sequence ID" value="CAB5349473.1"/>
    <property type="molecule type" value="Genomic_DNA"/>
</dbReference>
<evidence type="ECO:0000313" key="4">
    <source>
        <dbReference type="Proteomes" id="UP000684084"/>
    </source>
</evidence>
<name>A0A2I1DRQ3_9GLOM</name>
<proteinExistence type="predicted"/>
<protein>
    <recommendedName>
        <fullName evidence="5">MATA-HMG</fullName>
    </recommendedName>
</protein>
<dbReference type="VEuPathDB" id="FungiDB:RhiirFUN_022817"/>
<comment type="caution">
    <text evidence="1">The sequence shown here is derived from an EMBL/GenBank/DDBJ whole genome shotgun (WGS) entry which is preliminary data.</text>
</comment>
<dbReference type="OrthoDB" id="2311125at2759"/>
<evidence type="ECO:0000313" key="3">
    <source>
        <dbReference type="Proteomes" id="UP000232688"/>
    </source>
</evidence>
<dbReference type="VEuPathDB" id="FungiDB:FUN_017491"/>
<reference evidence="2 3" key="2">
    <citation type="submission" date="2017-10" db="EMBL/GenBank/DDBJ databases">
        <title>Genome analyses suggest a sexual origin of heterokaryosis in a supposedly ancient asexual fungus.</title>
        <authorList>
            <person name="Corradi N."/>
            <person name="Sedzielewska K."/>
            <person name="Noel J."/>
            <person name="Charron P."/>
            <person name="Farinelli L."/>
            <person name="Marton T."/>
            <person name="Kruger M."/>
            <person name="Pelin A."/>
            <person name="Brachmann A."/>
            <person name="Corradi N."/>
        </authorList>
    </citation>
    <scope>NUCLEOTIDE SEQUENCE [LARGE SCALE GENOMIC DNA]</scope>
    <source>
        <strain evidence="2 3">A1</strain>
    </source>
</reference>
<dbReference type="VEuPathDB" id="FungiDB:RhiirA1_418357"/>
<dbReference type="EMBL" id="LLXH01000407">
    <property type="protein sequence ID" value="PKC67212.1"/>
    <property type="molecule type" value="Genomic_DNA"/>
</dbReference>
<reference evidence="1" key="3">
    <citation type="submission" date="2020-05" db="EMBL/GenBank/DDBJ databases">
        <authorList>
            <person name="Rincon C."/>
            <person name="Sanders R I."/>
            <person name="Robbins C."/>
            <person name="Chaturvedi A."/>
        </authorList>
    </citation>
    <scope>NUCLEOTIDE SEQUENCE</scope>
    <source>
        <strain evidence="1">CHB12</strain>
    </source>
</reference>
<reference evidence="2 3" key="1">
    <citation type="submission" date="2017-10" db="EMBL/GenBank/DDBJ databases">
        <title>Extensive intraspecific genome diversity in a model arbuscular mycorrhizal fungus.</title>
        <authorList>
            <person name="Chen E.C.H."/>
            <person name="Morin E."/>
            <person name="Baudet D."/>
            <person name="Noel J."/>
            <person name="Ndikumana S."/>
            <person name="Charron P."/>
            <person name="St-Onge C."/>
            <person name="Giorgi J."/>
            <person name="Grigoriev I.V."/>
            <person name="Roux C."/>
            <person name="Martin F.M."/>
            <person name="Corradi N."/>
        </authorList>
    </citation>
    <scope>NUCLEOTIDE SEQUENCE [LARGE SCALE GENOMIC DNA]</scope>
    <source>
        <strain evidence="2 3">A1</strain>
    </source>
</reference>
<gene>
    <name evidence="1" type="ORF">CHRIB12_LOCUS4727</name>
    <name evidence="2" type="ORF">RhiirA1_418357</name>
</gene>
<dbReference type="Proteomes" id="UP000232688">
    <property type="component" value="Unassembled WGS sequence"/>
</dbReference>
<evidence type="ECO:0000313" key="1">
    <source>
        <dbReference type="EMBL" id="CAB5349473.1"/>
    </source>
</evidence>
<organism evidence="1 4">
    <name type="scientific">Rhizophagus irregularis</name>
    <dbReference type="NCBI Taxonomy" id="588596"/>
    <lineage>
        <taxon>Eukaryota</taxon>
        <taxon>Fungi</taxon>
        <taxon>Fungi incertae sedis</taxon>
        <taxon>Mucoromycota</taxon>
        <taxon>Glomeromycotina</taxon>
        <taxon>Glomeromycetes</taxon>
        <taxon>Glomerales</taxon>
        <taxon>Glomeraceae</taxon>
        <taxon>Rhizophagus</taxon>
    </lineage>
</organism>
<sequence>MSSLNQEVQMLHHEVANGMQLFPPPINNPKDFEDTVKSFKQKPSRRKVHIRSLTLLNFFIKKQAQRIYKKCVVDKVVRELWNSTTANNKIIYKELCKQINSRINSRIGG</sequence>
<dbReference type="AlphaFoldDB" id="A0A2I1DRQ3"/>
<evidence type="ECO:0008006" key="5">
    <source>
        <dbReference type="Google" id="ProtNLM"/>
    </source>
</evidence>